<protein>
    <recommendedName>
        <fullName evidence="7">Type II secretion system protein GspF domain-containing protein</fullName>
    </recommendedName>
</protein>
<dbReference type="InterPro" id="IPR042094">
    <property type="entry name" value="T2SS_GspF_sf"/>
</dbReference>
<evidence type="ECO:0000256" key="3">
    <source>
        <dbReference type="ARBA" id="ARBA00022692"/>
    </source>
</evidence>
<comment type="subcellular location">
    <subcellularLocation>
        <location evidence="1">Cell membrane</location>
        <topology evidence="1">Multi-pass membrane protein</topology>
    </subcellularLocation>
</comment>
<organism evidence="8">
    <name type="scientific">bioreactor metagenome</name>
    <dbReference type="NCBI Taxonomy" id="1076179"/>
    <lineage>
        <taxon>unclassified sequences</taxon>
        <taxon>metagenomes</taxon>
        <taxon>ecological metagenomes</taxon>
    </lineage>
</organism>
<keyword evidence="2" id="KW-1003">Cell membrane</keyword>
<reference evidence="8" key="1">
    <citation type="submission" date="2019-08" db="EMBL/GenBank/DDBJ databases">
        <authorList>
            <person name="Kucharzyk K."/>
            <person name="Murdoch R.W."/>
            <person name="Higgins S."/>
            <person name="Loffler F."/>
        </authorList>
    </citation>
    <scope>NUCLEOTIDE SEQUENCE</scope>
</reference>
<evidence type="ECO:0000259" key="7">
    <source>
        <dbReference type="Pfam" id="PF00482"/>
    </source>
</evidence>
<evidence type="ECO:0000256" key="4">
    <source>
        <dbReference type="ARBA" id="ARBA00022989"/>
    </source>
</evidence>
<dbReference type="Gene3D" id="1.20.81.30">
    <property type="entry name" value="Type II secretion system (T2SS), domain F"/>
    <property type="match status" value="1"/>
</dbReference>
<dbReference type="AlphaFoldDB" id="A0A644Y687"/>
<accession>A0A644Y687</accession>
<evidence type="ECO:0000256" key="6">
    <source>
        <dbReference type="SAM" id="Phobius"/>
    </source>
</evidence>
<evidence type="ECO:0000313" key="8">
    <source>
        <dbReference type="EMBL" id="MPM23687.1"/>
    </source>
</evidence>
<dbReference type="EMBL" id="VSSQ01004090">
    <property type="protein sequence ID" value="MPM23687.1"/>
    <property type="molecule type" value="Genomic_DNA"/>
</dbReference>
<evidence type="ECO:0000256" key="1">
    <source>
        <dbReference type="ARBA" id="ARBA00004651"/>
    </source>
</evidence>
<comment type="caution">
    <text evidence="8">The sequence shown here is derived from an EMBL/GenBank/DDBJ whole genome shotgun (WGS) entry which is preliminary data.</text>
</comment>
<keyword evidence="3 6" id="KW-0812">Transmembrane</keyword>
<gene>
    <name evidence="8" type="ORF">SDC9_70161</name>
</gene>
<feature type="transmembrane region" description="Helical" evidence="6">
    <location>
        <begin position="73"/>
        <end position="101"/>
    </location>
</feature>
<sequence length="103" mass="11041">MEPRIKDCKEKMYQGQSFPQAVEGSGILDGLQSGLLAAGFRTGVSEQALAELARRLQEEADAGLDRLLGRFEYALVLVLCISVGLVLFSVMLPLLGVMSAIGI</sequence>
<evidence type="ECO:0000256" key="2">
    <source>
        <dbReference type="ARBA" id="ARBA00022475"/>
    </source>
</evidence>
<keyword evidence="5 6" id="KW-0472">Membrane</keyword>
<proteinExistence type="predicted"/>
<keyword evidence="4 6" id="KW-1133">Transmembrane helix</keyword>
<feature type="domain" description="Type II secretion system protein GspF" evidence="7">
    <location>
        <begin position="3"/>
        <end position="93"/>
    </location>
</feature>
<dbReference type="InterPro" id="IPR018076">
    <property type="entry name" value="T2SS_GspF_dom"/>
</dbReference>
<dbReference type="Pfam" id="PF00482">
    <property type="entry name" value="T2SSF"/>
    <property type="match status" value="1"/>
</dbReference>
<evidence type="ECO:0000256" key="5">
    <source>
        <dbReference type="ARBA" id="ARBA00023136"/>
    </source>
</evidence>
<dbReference type="GO" id="GO:0005886">
    <property type="term" value="C:plasma membrane"/>
    <property type="evidence" value="ECO:0007669"/>
    <property type="project" value="UniProtKB-SubCell"/>
</dbReference>
<name>A0A644Y687_9ZZZZ</name>